<dbReference type="SUPFAM" id="SSF46689">
    <property type="entry name" value="Homeodomain-like"/>
    <property type="match status" value="1"/>
</dbReference>
<evidence type="ECO:0000256" key="2">
    <source>
        <dbReference type="PROSITE-ProRule" id="PRU00335"/>
    </source>
</evidence>
<dbReference type="InterPro" id="IPR050109">
    <property type="entry name" value="HTH-type_TetR-like_transc_reg"/>
</dbReference>
<name>A0ABM6M8E3_9SPHN</name>
<dbReference type="RefSeq" id="WP_117352602.1">
    <property type="nucleotide sequence ID" value="NZ_CP020083.1"/>
</dbReference>
<dbReference type="Gene3D" id="1.10.357.10">
    <property type="entry name" value="Tetracycline Repressor, domain 2"/>
    <property type="match status" value="1"/>
</dbReference>
<sequence length="209" mass="22767">MNATTQQMPNASAKRRVGAETSETRALIVDTAEQVIRDEGYAAASTRRVAMYAGLNPSLVHYYFPTTDDLLLAVFERGAAQSDSMIEGAIATGDPVRALWRFFCDDSRTALSVEYLALAIRRPAIREKVAAHSTAMRNRQVDLFQTVLGEQLASTTRCSPEALSVILAGIGRALFMESALGVTAGHEEAMQWVAAWLDKLLPPPPEPDN</sequence>
<dbReference type="Proteomes" id="UP000258016">
    <property type="component" value="Chromosome"/>
</dbReference>
<evidence type="ECO:0000313" key="5">
    <source>
        <dbReference type="Proteomes" id="UP000258016"/>
    </source>
</evidence>
<dbReference type="EMBL" id="CP020083">
    <property type="protein sequence ID" value="ASR52251.1"/>
    <property type="molecule type" value="Genomic_DNA"/>
</dbReference>
<dbReference type="GeneID" id="303486482"/>
<feature type="domain" description="HTH tetR-type" evidence="3">
    <location>
        <begin position="22"/>
        <end position="82"/>
    </location>
</feature>
<evidence type="ECO:0000256" key="1">
    <source>
        <dbReference type="ARBA" id="ARBA00023125"/>
    </source>
</evidence>
<evidence type="ECO:0000259" key="3">
    <source>
        <dbReference type="PROSITE" id="PS50977"/>
    </source>
</evidence>
<protein>
    <submittedName>
        <fullName evidence="4">TetR family transcriptional regulator</fullName>
    </submittedName>
</protein>
<dbReference type="PROSITE" id="PS50977">
    <property type="entry name" value="HTH_TETR_2"/>
    <property type="match status" value="1"/>
</dbReference>
<dbReference type="PANTHER" id="PTHR30055:SF226">
    <property type="entry name" value="HTH-TYPE TRANSCRIPTIONAL REGULATOR PKSA"/>
    <property type="match status" value="1"/>
</dbReference>
<reference evidence="4 5" key="1">
    <citation type="submission" date="2017-03" db="EMBL/GenBank/DDBJ databases">
        <title>Complete genome sequence of Blastomonas fulva degrading microcsystin LR.</title>
        <authorList>
            <person name="Lee H.-g."/>
            <person name="Jin L."/>
            <person name="oh H.-M."/>
        </authorList>
    </citation>
    <scope>NUCLEOTIDE SEQUENCE [LARGE SCALE GENOMIC DNA]</scope>
    <source>
        <strain evidence="4 5">T2</strain>
    </source>
</reference>
<accession>A0ABM6M8E3</accession>
<proteinExistence type="predicted"/>
<dbReference type="InterPro" id="IPR001647">
    <property type="entry name" value="HTH_TetR"/>
</dbReference>
<organism evidence="4 5">
    <name type="scientific">Blastomonas fulva</name>
    <dbReference type="NCBI Taxonomy" id="1550728"/>
    <lineage>
        <taxon>Bacteria</taxon>
        <taxon>Pseudomonadati</taxon>
        <taxon>Pseudomonadota</taxon>
        <taxon>Alphaproteobacteria</taxon>
        <taxon>Sphingomonadales</taxon>
        <taxon>Sphingomonadaceae</taxon>
        <taxon>Blastomonas</taxon>
    </lineage>
</organism>
<keyword evidence="5" id="KW-1185">Reference proteome</keyword>
<dbReference type="PANTHER" id="PTHR30055">
    <property type="entry name" value="HTH-TYPE TRANSCRIPTIONAL REGULATOR RUTR"/>
    <property type="match status" value="1"/>
</dbReference>
<evidence type="ECO:0000313" key="4">
    <source>
        <dbReference type="EMBL" id="ASR52251.1"/>
    </source>
</evidence>
<gene>
    <name evidence="4" type="ORF">B5J99_12945</name>
</gene>
<dbReference type="InterPro" id="IPR009057">
    <property type="entry name" value="Homeodomain-like_sf"/>
</dbReference>
<feature type="DNA-binding region" description="H-T-H motif" evidence="2">
    <location>
        <begin position="45"/>
        <end position="64"/>
    </location>
</feature>
<keyword evidence="1 2" id="KW-0238">DNA-binding</keyword>
<dbReference type="Pfam" id="PF00440">
    <property type="entry name" value="TetR_N"/>
    <property type="match status" value="1"/>
</dbReference>